<comment type="catalytic activity">
    <reaction evidence="16">
        <text>tRNA(Phe) + L-phenylalanine + ATP = L-phenylalanyl-tRNA(Phe) + AMP + diphosphate + H(+)</text>
        <dbReference type="Rhea" id="RHEA:19413"/>
        <dbReference type="Rhea" id="RHEA-COMP:9668"/>
        <dbReference type="Rhea" id="RHEA-COMP:9699"/>
        <dbReference type="ChEBI" id="CHEBI:15378"/>
        <dbReference type="ChEBI" id="CHEBI:30616"/>
        <dbReference type="ChEBI" id="CHEBI:33019"/>
        <dbReference type="ChEBI" id="CHEBI:58095"/>
        <dbReference type="ChEBI" id="CHEBI:78442"/>
        <dbReference type="ChEBI" id="CHEBI:78531"/>
        <dbReference type="ChEBI" id="CHEBI:456215"/>
        <dbReference type="EC" id="6.1.1.20"/>
    </reaction>
</comment>
<evidence type="ECO:0000313" key="18">
    <source>
        <dbReference type="EMBL" id="LAC27928.1"/>
    </source>
</evidence>
<comment type="cofactor">
    <cofactor evidence="1">
        <name>Mg(2+)</name>
        <dbReference type="ChEBI" id="CHEBI:18420"/>
    </cofactor>
</comment>
<dbReference type="AlphaFoldDB" id="A0A6A7G9J3"/>
<dbReference type="SUPFAM" id="SSF55681">
    <property type="entry name" value="Class II aaRS and biotin synthetases"/>
    <property type="match status" value="1"/>
</dbReference>
<keyword evidence="12" id="KW-0460">Magnesium</keyword>
<dbReference type="Gene3D" id="3.30.930.10">
    <property type="entry name" value="Bira Bifunctional Protein, Domain 2"/>
    <property type="match status" value="1"/>
</dbReference>
<protein>
    <recommendedName>
        <fullName evidence="6">Phenylalanine--tRNA ligase alpha subunit</fullName>
        <ecNumber evidence="5">6.1.1.20</ecNumber>
    </recommendedName>
    <alternativeName>
        <fullName evidence="15">Phenylalanyl-tRNA synthetase alpha subunit</fullName>
    </alternativeName>
</protein>
<dbReference type="PANTHER" id="PTHR11538">
    <property type="entry name" value="PHENYLALANYL-TRNA SYNTHETASE"/>
    <property type="match status" value="1"/>
</dbReference>
<evidence type="ECO:0000256" key="15">
    <source>
        <dbReference type="ARBA" id="ARBA00030612"/>
    </source>
</evidence>
<dbReference type="GO" id="GO:0005524">
    <property type="term" value="F:ATP binding"/>
    <property type="evidence" value="ECO:0007669"/>
    <property type="project" value="UniProtKB-KW"/>
</dbReference>
<dbReference type="InterPro" id="IPR045864">
    <property type="entry name" value="aa-tRNA-synth_II/BPL/LPL"/>
</dbReference>
<keyword evidence="8 18" id="KW-0436">Ligase</keyword>
<dbReference type="InterPro" id="IPR006195">
    <property type="entry name" value="aa-tRNA-synth_II"/>
</dbReference>
<dbReference type="HAMAP" id="MF_00281">
    <property type="entry name" value="Phe_tRNA_synth_alpha1"/>
    <property type="match status" value="1"/>
</dbReference>
<feature type="domain" description="Aminoacyl-transfer RNA synthetases class-II family profile" evidence="17">
    <location>
        <begin position="129"/>
        <end position="329"/>
    </location>
</feature>
<evidence type="ECO:0000256" key="16">
    <source>
        <dbReference type="ARBA" id="ARBA00049255"/>
    </source>
</evidence>
<dbReference type="GO" id="GO:0004826">
    <property type="term" value="F:phenylalanine-tRNA ligase activity"/>
    <property type="evidence" value="ECO:0007669"/>
    <property type="project" value="UniProtKB-EC"/>
</dbReference>
<keyword evidence="7" id="KW-0963">Cytoplasm</keyword>
<dbReference type="GO" id="GO:0046872">
    <property type="term" value="F:metal ion binding"/>
    <property type="evidence" value="ECO:0007669"/>
    <property type="project" value="UniProtKB-KW"/>
</dbReference>
<evidence type="ECO:0000256" key="2">
    <source>
        <dbReference type="ARBA" id="ARBA00004496"/>
    </source>
</evidence>
<proteinExistence type="evidence at transcript level"/>
<dbReference type="CDD" id="cd00496">
    <property type="entry name" value="PheRS_alpha_core"/>
    <property type="match status" value="1"/>
</dbReference>
<evidence type="ECO:0000256" key="8">
    <source>
        <dbReference type="ARBA" id="ARBA00022598"/>
    </source>
</evidence>
<evidence type="ECO:0000256" key="4">
    <source>
        <dbReference type="ARBA" id="ARBA00011209"/>
    </source>
</evidence>
<dbReference type="InterPro" id="IPR022911">
    <property type="entry name" value="Phe_tRNA_ligase_alpha1_bac"/>
</dbReference>
<evidence type="ECO:0000256" key="1">
    <source>
        <dbReference type="ARBA" id="ARBA00001946"/>
    </source>
</evidence>
<reference evidence="18" key="1">
    <citation type="submission" date="2017-11" db="EMBL/GenBank/DDBJ databases">
        <title>The sensing device of the deep-sea amphipod.</title>
        <authorList>
            <person name="Kobayashi H."/>
            <person name="Nagahama T."/>
            <person name="Arai W."/>
            <person name="Sasagawa Y."/>
            <person name="Umeda M."/>
            <person name="Hayashi T."/>
            <person name="Nikaido I."/>
            <person name="Watanabe H."/>
            <person name="Oguri K."/>
            <person name="Kitazato H."/>
            <person name="Fujioka K."/>
            <person name="Kido Y."/>
            <person name="Takami H."/>
        </authorList>
    </citation>
    <scope>NUCLEOTIDE SEQUENCE</scope>
    <source>
        <tissue evidence="18">Whole body</tissue>
    </source>
</reference>
<dbReference type="SUPFAM" id="SSF46589">
    <property type="entry name" value="tRNA-binding arm"/>
    <property type="match status" value="1"/>
</dbReference>
<accession>A0A6A7G9J3</accession>
<dbReference type="NCBIfam" id="TIGR00468">
    <property type="entry name" value="pheS"/>
    <property type="match status" value="1"/>
</dbReference>
<evidence type="ECO:0000256" key="14">
    <source>
        <dbReference type="ARBA" id="ARBA00023146"/>
    </source>
</evidence>
<evidence type="ECO:0000259" key="17">
    <source>
        <dbReference type="PROSITE" id="PS50862"/>
    </source>
</evidence>
<evidence type="ECO:0000256" key="6">
    <source>
        <dbReference type="ARBA" id="ARBA00015409"/>
    </source>
</evidence>
<dbReference type="FunFam" id="3.30.930.10:FF:000003">
    <property type="entry name" value="Phenylalanine--tRNA ligase alpha subunit"/>
    <property type="match status" value="1"/>
</dbReference>
<evidence type="ECO:0000256" key="3">
    <source>
        <dbReference type="ARBA" id="ARBA00010207"/>
    </source>
</evidence>
<evidence type="ECO:0000256" key="5">
    <source>
        <dbReference type="ARBA" id="ARBA00012814"/>
    </source>
</evidence>
<evidence type="ECO:0000256" key="10">
    <source>
        <dbReference type="ARBA" id="ARBA00022741"/>
    </source>
</evidence>
<dbReference type="GO" id="GO:0000049">
    <property type="term" value="F:tRNA binding"/>
    <property type="evidence" value="ECO:0007669"/>
    <property type="project" value="InterPro"/>
</dbReference>
<organism evidence="18">
    <name type="scientific">Hirondellea gigas</name>
    <dbReference type="NCBI Taxonomy" id="1518452"/>
    <lineage>
        <taxon>Eukaryota</taxon>
        <taxon>Metazoa</taxon>
        <taxon>Ecdysozoa</taxon>
        <taxon>Arthropoda</taxon>
        <taxon>Crustacea</taxon>
        <taxon>Multicrustacea</taxon>
        <taxon>Malacostraca</taxon>
        <taxon>Eumalacostraca</taxon>
        <taxon>Peracarida</taxon>
        <taxon>Amphipoda</taxon>
        <taxon>Amphilochidea</taxon>
        <taxon>Lysianassida</taxon>
        <taxon>Lysianassidira</taxon>
        <taxon>Lysianassoidea</taxon>
        <taxon>Lysianassidae</taxon>
        <taxon>Hirondellea</taxon>
    </lineage>
</organism>
<dbReference type="Pfam" id="PF02912">
    <property type="entry name" value="Phe_tRNA-synt_N"/>
    <property type="match status" value="1"/>
</dbReference>
<comment type="similarity">
    <text evidence="3">Belongs to the class-II aminoacyl-tRNA synthetase family. Phe-tRNA synthetase alpha subunit type 1 subfamily.</text>
</comment>
<evidence type="ECO:0000256" key="11">
    <source>
        <dbReference type="ARBA" id="ARBA00022840"/>
    </source>
</evidence>
<evidence type="ECO:0000256" key="7">
    <source>
        <dbReference type="ARBA" id="ARBA00022490"/>
    </source>
</evidence>
<dbReference type="Pfam" id="PF01409">
    <property type="entry name" value="tRNA-synt_2d"/>
    <property type="match status" value="1"/>
</dbReference>
<dbReference type="InterPro" id="IPR002319">
    <property type="entry name" value="Phenylalanyl-tRNA_Synthase"/>
</dbReference>
<name>A0A6A7G9J3_9CRUS</name>
<evidence type="ECO:0000256" key="9">
    <source>
        <dbReference type="ARBA" id="ARBA00022723"/>
    </source>
</evidence>
<dbReference type="EC" id="6.1.1.20" evidence="5"/>
<dbReference type="InterPro" id="IPR010978">
    <property type="entry name" value="tRNA-bd_arm"/>
</dbReference>
<keyword evidence="13" id="KW-0648">Protein biosynthesis</keyword>
<dbReference type="GO" id="GO:0006432">
    <property type="term" value="P:phenylalanyl-tRNA aminoacylation"/>
    <property type="evidence" value="ECO:0007669"/>
    <property type="project" value="InterPro"/>
</dbReference>
<dbReference type="PROSITE" id="PS50862">
    <property type="entry name" value="AA_TRNA_LIGASE_II"/>
    <property type="match status" value="1"/>
</dbReference>
<keyword evidence="14" id="KW-0030">Aminoacyl-tRNA synthetase</keyword>
<dbReference type="EMBL" id="IACT01008816">
    <property type="protein sequence ID" value="LAC27928.1"/>
    <property type="molecule type" value="mRNA"/>
</dbReference>
<sequence length="352" mass="40165">MNIEYCEKFLGGKMREIINALKDEVATNLTLIISVKELEDLKIEILGKKGKLTDIMKGMRNLSKEERPVIGQLANEVRDFITNEIDAKMIELKGIEKLKRMSDEIIDITLPGRGTGTGRLHPITETMDFLKDIFIEMGFDVAAGPELETTFNNFDALNIPETHSSRDLQDTFYIDNKTVLRTHTSPVQIRYMQDKTAPFRMVCPGKVYRSDYDVSHTPMFHQMEGLMVGENISFANLKAILTEFVNKVFGETNVRFRPHFFPFTEPSAEMDVECVICKGKGCRLCKNTGWLEIMGCGMVDPEVLKSVDYDADKVSGFAFGMGIERIAMLRHGIDDLRAFYDNDMRFLKQFNF</sequence>
<dbReference type="GO" id="GO:0005737">
    <property type="term" value="C:cytoplasm"/>
    <property type="evidence" value="ECO:0007669"/>
    <property type="project" value="UniProtKB-SubCell"/>
</dbReference>
<evidence type="ECO:0000256" key="12">
    <source>
        <dbReference type="ARBA" id="ARBA00022842"/>
    </source>
</evidence>
<comment type="subunit">
    <text evidence="4">Tetramer of two alpha and two beta subunits.</text>
</comment>
<keyword evidence="10" id="KW-0547">Nucleotide-binding</keyword>
<dbReference type="InterPro" id="IPR004188">
    <property type="entry name" value="Phe-tRNA_ligase_II_N"/>
</dbReference>
<keyword evidence="9" id="KW-0479">Metal-binding</keyword>
<keyword evidence="11" id="KW-0067">ATP-binding</keyword>
<evidence type="ECO:0000256" key="13">
    <source>
        <dbReference type="ARBA" id="ARBA00022917"/>
    </source>
</evidence>
<comment type="subcellular location">
    <subcellularLocation>
        <location evidence="2">Cytoplasm</location>
    </subcellularLocation>
</comment>
<dbReference type="InterPro" id="IPR004529">
    <property type="entry name" value="Phe-tRNA-synth_IIc_asu"/>
</dbReference>
<dbReference type="PANTHER" id="PTHR11538:SF41">
    <property type="entry name" value="PHENYLALANINE--TRNA LIGASE, MITOCHONDRIAL"/>
    <property type="match status" value="1"/>
</dbReference>